<keyword evidence="2" id="KW-1133">Transmembrane helix</keyword>
<evidence type="ECO:0000256" key="2">
    <source>
        <dbReference type="SAM" id="Phobius"/>
    </source>
</evidence>
<feature type="compositionally biased region" description="Pro residues" evidence="1">
    <location>
        <begin position="34"/>
        <end position="66"/>
    </location>
</feature>
<evidence type="ECO:0000313" key="3">
    <source>
        <dbReference type="EMBL" id="TQN72749.1"/>
    </source>
</evidence>
<feature type="region of interest" description="Disordered" evidence="1">
    <location>
        <begin position="1"/>
        <end position="78"/>
    </location>
</feature>
<feature type="compositionally biased region" description="Basic and acidic residues" evidence="1">
    <location>
        <begin position="105"/>
        <end position="118"/>
    </location>
</feature>
<feature type="transmembrane region" description="Helical" evidence="2">
    <location>
        <begin position="123"/>
        <end position="144"/>
    </location>
</feature>
<evidence type="ECO:0000256" key="1">
    <source>
        <dbReference type="SAM" id="MobiDB-lite"/>
    </source>
</evidence>
<evidence type="ECO:0000313" key="4">
    <source>
        <dbReference type="Proteomes" id="UP000326340"/>
    </source>
</evidence>
<dbReference type="Proteomes" id="UP000326340">
    <property type="component" value="Unassembled WGS sequence"/>
</dbReference>
<feature type="non-terminal residue" evidence="3">
    <location>
        <position position="458"/>
    </location>
</feature>
<dbReference type="EMBL" id="PUHP01000147">
    <property type="protein sequence ID" value="TQN72749.1"/>
    <property type="molecule type" value="Genomic_DNA"/>
</dbReference>
<organism evidence="3 4">
    <name type="scientific">Colletotrichum shisoi</name>
    <dbReference type="NCBI Taxonomy" id="2078593"/>
    <lineage>
        <taxon>Eukaryota</taxon>
        <taxon>Fungi</taxon>
        <taxon>Dikarya</taxon>
        <taxon>Ascomycota</taxon>
        <taxon>Pezizomycotina</taxon>
        <taxon>Sordariomycetes</taxon>
        <taxon>Hypocreomycetidae</taxon>
        <taxon>Glomerellales</taxon>
        <taxon>Glomerellaceae</taxon>
        <taxon>Colletotrichum</taxon>
        <taxon>Colletotrichum destructivum species complex</taxon>
    </lineage>
</organism>
<accession>A0A5Q4C1K6</accession>
<feature type="region of interest" description="Disordered" evidence="1">
    <location>
        <begin position="95"/>
        <end position="118"/>
    </location>
</feature>
<reference evidence="3 4" key="1">
    <citation type="journal article" date="2019" name="Sci. Rep.">
        <title>Colletotrichum shisoi sp. nov., an anthracnose pathogen of Perilla frutescens in Japan: molecular phylogenetic, morphological and genomic evidence.</title>
        <authorList>
            <person name="Gan P."/>
            <person name="Tsushima A."/>
            <person name="Hiroyama R."/>
            <person name="Narusaka M."/>
            <person name="Takano Y."/>
            <person name="Narusaka Y."/>
            <person name="Kawaradani M."/>
            <person name="Damm U."/>
            <person name="Shirasu K."/>
        </authorList>
    </citation>
    <scope>NUCLEOTIDE SEQUENCE [LARGE SCALE GENOMIC DNA]</scope>
    <source>
        <strain evidence="3 4">PG-2018a</strain>
    </source>
</reference>
<feature type="region of interest" description="Disordered" evidence="1">
    <location>
        <begin position="413"/>
        <end position="458"/>
    </location>
</feature>
<keyword evidence="2" id="KW-0472">Membrane</keyword>
<dbReference type="AlphaFoldDB" id="A0A5Q4C1K6"/>
<comment type="caution">
    <text evidence="3">The sequence shown here is derived from an EMBL/GenBank/DDBJ whole genome shotgun (WGS) entry which is preliminary data.</text>
</comment>
<feature type="compositionally biased region" description="Pro residues" evidence="1">
    <location>
        <begin position="16"/>
        <end position="25"/>
    </location>
</feature>
<gene>
    <name evidence="3" type="ORF">CSHISOI_02721</name>
</gene>
<name>A0A5Q4C1K6_9PEZI</name>
<keyword evidence="2" id="KW-0812">Transmembrane</keyword>
<protein>
    <submittedName>
        <fullName evidence="3">Uncharacterized protein</fullName>
    </submittedName>
</protein>
<sequence length="458" mass="48962">MTVTSPPRTVTLIPTMAPPLDPPSPKKSSRSSSKPPPITTPTPTLPPAPTGPTRPPGLPPLPPVDPSAPRKGIEGHSPPIVTATLASAMLPAETISALPGQASSDRGRDDGRPPRMNPETEHALIAVGSIGSFIFASFLVWIVWRTMKRAARSRRERESVFPGDHSGMGSKIPFFKGPMGGWENLDRRRSESKTLRLDTGFYGPNGKPSSYGPGSAYAATYTMSPADSRGSPVHISPTNTFPVRMNTINRGTYNSNQQGVFNHQVGTYSSQTGTYISRAPSGSLTHIIGQYENATDPGMTLRSGVGAGAYFNQSELARQPSDAYDPARRQVNRASELSSISSGFGDGDIIVPGMPGMVLQPPPPASQSLRASQNGVGRFSWANKANRETVYTEASEDLPPRFRTVDSWVNQQTGRVKRAQARPETDEDIPPVPGLPAGTGQNGMPPEPQFAMMMPDGE</sequence>
<keyword evidence="4" id="KW-1185">Reference proteome</keyword>
<dbReference type="OrthoDB" id="5411141at2759"/>
<proteinExistence type="predicted"/>